<accession>A0ABV8RSM8</accession>
<proteinExistence type="predicted"/>
<comment type="caution">
    <text evidence="1">The sequence shown here is derived from an EMBL/GenBank/DDBJ whole genome shotgun (WGS) entry which is preliminary data.</text>
</comment>
<sequence length="191" mass="19927">MSRDGELSRRRRVGAGMMLTAWLVRAPLALIAAVAVAACASAGAAPAATPAVRGFDPVAFFSGATTGEGRLKKVFSRSVATHVVGRGRVEHGGTLVLDQTVTIAGERTRERQWRLREVAPGRYAGTLTDARGPVTATVAGPVLTIAYTSTDGMGIAQAITLAPNGRSARNMMKVKKLGLTVATLAETITRD</sequence>
<keyword evidence="2" id="KW-1185">Reference proteome</keyword>
<name>A0ABV8RSM8_9SPHN</name>
<dbReference type="Proteomes" id="UP001595828">
    <property type="component" value="Unassembled WGS sequence"/>
</dbReference>
<dbReference type="EMBL" id="JBHSDR010000006">
    <property type="protein sequence ID" value="MFC4295769.1"/>
    <property type="molecule type" value="Genomic_DNA"/>
</dbReference>
<protein>
    <submittedName>
        <fullName evidence="1">DUF3833 family protein</fullName>
    </submittedName>
</protein>
<gene>
    <name evidence="1" type="ORF">ACFO0A_11955</name>
</gene>
<dbReference type="RefSeq" id="WP_379539234.1">
    <property type="nucleotide sequence ID" value="NZ_JBHSDR010000006.1"/>
</dbReference>
<evidence type="ECO:0000313" key="2">
    <source>
        <dbReference type="Proteomes" id="UP001595828"/>
    </source>
</evidence>
<reference evidence="2" key="1">
    <citation type="journal article" date="2019" name="Int. J. Syst. Evol. Microbiol.">
        <title>The Global Catalogue of Microorganisms (GCM) 10K type strain sequencing project: providing services to taxonomists for standard genome sequencing and annotation.</title>
        <authorList>
            <consortium name="The Broad Institute Genomics Platform"/>
            <consortium name="The Broad Institute Genome Sequencing Center for Infectious Disease"/>
            <person name="Wu L."/>
            <person name="Ma J."/>
        </authorList>
    </citation>
    <scope>NUCLEOTIDE SEQUENCE [LARGE SCALE GENOMIC DNA]</scope>
    <source>
        <strain evidence="2">CGMCC 1.12989</strain>
    </source>
</reference>
<dbReference type="Pfam" id="PF12915">
    <property type="entry name" value="DUF3833"/>
    <property type="match status" value="1"/>
</dbReference>
<organism evidence="1 2">
    <name type="scientific">Novosphingobium tardum</name>
    <dbReference type="NCBI Taxonomy" id="1538021"/>
    <lineage>
        <taxon>Bacteria</taxon>
        <taxon>Pseudomonadati</taxon>
        <taxon>Pseudomonadota</taxon>
        <taxon>Alphaproteobacteria</taxon>
        <taxon>Sphingomonadales</taxon>
        <taxon>Sphingomonadaceae</taxon>
        <taxon>Novosphingobium</taxon>
    </lineage>
</organism>
<dbReference type="InterPro" id="IPR024409">
    <property type="entry name" value="DUF3833"/>
</dbReference>
<evidence type="ECO:0000313" key="1">
    <source>
        <dbReference type="EMBL" id="MFC4295769.1"/>
    </source>
</evidence>